<dbReference type="PANTHER" id="PTHR42038:SF2">
    <property type="entry name" value="TERPENE CYCLASE AUSL"/>
    <property type="match status" value="1"/>
</dbReference>
<feature type="transmembrane region" description="Helical" evidence="6">
    <location>
        <begin position="15"/>
        <end position="37"/>
    </location>
</feature>
<protein>
    <recommendedName>
        <fullName evidence="9">Integral membrane protein</fullName>
    </recommendedName>
</protein>
<evidence type="ECO:0000256" key="1">
    <source>
        <dbReference type="ARBA" id="ARBA00004141"/>
    </source>
</evidence>
<dbReference type="Proteomes" id="UP000235672">
    <property type="component" value="Unassembled WGS sequence"/>
</dbReference>
<keyword evidence="5 6" id="KW-0472">Membrane</keyword>
<keyword evidence="8" id="KW-1185">Reference proteome</keyword>
<dbReference type="OrthoDB" id="5294024at2759"/>
<evidence type="ECO:0008006" key="9">
    <source>
        <dbReference type="Google" id="ProtNLM"/>
    </source>
</evidence>
<dbReference type="InterPro" id="IPR039020">
    <property type="entry name" value="PaxB-like"/>
</dbReference>
<sequence>MGSNDVPPPHVPSHVVPTCNLLLQTGGGLWIMCYVLYVRESFRSRSYGMPLFALALNLAWEVVYALYVLESSLEKFVFTVFLVIDCGMVYGMVKYAKYEWSHAPAIARSIGSIFAVMAVGATLGHWTFAKWWIENAIGKREGKFYRGVVGPDMGELGFWSAALCQVHLSAASLCQLVVRQHSGGVSWAIWATRTLGSILGFWLVYGWEWYFWREAHEYFMSPFAVFLWVTSLICDCVYPYALWHIKKTEEVLGDGRKLPRNKMNHHDERKLQ</sequence>
<gene>
    <name evidence="7" type="ORF">NA56DRAFT_724263</name>
</gene>
<organism evidence="7 8">
    <name type="scientific">Hyaloscypha hepaticicola</name>
    <dbReference type="NCBI Taxonomy" id="2082293"/>
    <lineage>
        <taxon>Eukaryota</taxon>
        <taxon>Fungi</taxon>
        <taxon>Dikarya</taxon>
        <taxon>Ascomycota</taxon>
        <taxon>Pezizomycotina</taxon>
        <taxon>Leotiomycetes</taxon>
        <taxon>Helotiales</taxon>
        <taxon>Hyaloscyphaceae</taxon>
        <taxon>Hyaloscypha</taxon>
    </lineage>
</organism>
<evidence type="ECO:0000256" key="2">
    <source>
        <dbReference type="ARBA" id="ARBA00006757"/>
    </source>
</evidence>
<reference evidence="7 8" key="1">
    <citation type="submission" date="2016-05" db="EMBL/GenBank/DDBJ databases">
        <title>A degradative enzymes factory behind the ericoid mycorrhizal symbiosis.</title>
        <authorList>
            <consortium name="DOE Joint Genome Institute"/>
            <person name="Martino E."/>
            <person name="Morin E."/>
            <person name="Grelet G."/>
            <person name="Kuo A."/>
            <person name="Kohler A."/>
            <person name="Daghino S."/>
            <person name="Barry K."/>
            <person name="Choi C."/>
            <person name="Cichocki N."/>
            <person name="Clum A."/>
            <person name="Copeland A."/>
            <person name="Hainaut M."/>
            <person name="Haridas S."/>
            <person name="Labutti K."/>
            <person name="Lindquist E."/>
            <person name="Lipzen A."/>
            <person name="Khouja H.-R."/>
            <person name="Murat C."/>
            <person name="Ohm R."/>
            <person name="Olson A."/>
            <person name="Spatafora J."/>
            <person name="Veneault-Fourrey C."/>
            <person name="Henrissat B."/>
            <person name="Grigoriev I."/>
            <person name="Martin F."/>
            <person name="Perotto S."/>
        </authorList>
    </citation>
    <scope>NUCLEOTIDE SEQUENCE [LARGE SCALE GENOMIC DNA]</scope>
    <source>
        <strain evidence="7 8">UAMH 7357</strain>
    </source>
</reference>
<dbReference type="GO" id="GO:0016829">
    <property type="term" value="F:lyase activity"/>
    <property type="evidence" value="ECO:0007669"/>
    <property type="project" value="InterPro"/>
</dbReference>
<dbReference type="PANTHER" id="PTHR42038">
    <property type="match status" value="1"/>
</dbReference>
<evidence type="ECO:0000313" key="8">
    <source>
        <dbReference type="Proteomes" id="UP000235672"/>
    </source>
</evidence>
<keyword evidence="3 6" id="KW-0812">Transmembrane</keyword>
<evidence type="ECO:0000256" key="5">
    <source>
        <dbReference type="ARBA" id="ARBA00023136"/>
    </source>
</evidence>
<accession>A0A2J6Q0F6</accession>
<feature type="transmembrane region" description="Helical" evidence="6">
    <location>
        <begin position="75"/>
        <end position="93"/>
    </location>
</feature>
<evidence type="ECO:0000256" key="6">
    <source>
        <dbReference type="SAM" id="Phobius"/>
    </source>
</evidence>
<feature type="transmembrane region" description="Helical" evidence="6">
    <location>
        <begin position="49"/>
        <end position="69"/>
    </location>
</feature>
<proteinExistence type="inferred from homology"/>
<evidence type="ECO:0000256" key="3">
    <source>
        <dbReference type="ARBA" id="ARBA00022692"/>
    </source>
</evidence>
<dbReference type="GO" id="GO:0016020">
    <property type="term" value="C:membrane"/>
    <property type="evidence" value="ECO:0007669"/>
    <property type="project" value="UniProtKB-SubCell"/>
</dbReference>
<evidence type="ECO:0000256" key="4">
    <source>
        <dbReference type="ARBA" id="ARBA00022989"/>
    </source>
</evidence>
<dbReference type="EMBL" id="KZ613488">
    <property type="protein sequence ID" value="PMD19684.1"/>
    <property type="molecule type" value="Genomic_DNA"/>
</dbReference>
<feature type="transmembrane region" description="Helical" evidence="6">
    <location>
        <begin position="190"/>
        <end position="212"/>
    </location>
</feature>
<comment type="similarity">
    <text evidence="2">Belongs to the paxB family.</text>
</comment>
<comment type="subcellular location">
    <subcellularLocation>
        <location evidence="1">Membrane</location>
        <topology evidence="1">Multi-pass membrane protein</topology>
    </subcellularLocation>
</comment>
<feature type="transmembrane region" description="Helical" evidence="6">
    <location>
        <begin position="105"/>
        <end position="126"/>
    </location>
</feature>
<dbReference type="AlphaFoldDB" id="A0A2J6Q0F6"/>
<feature type="transmembrane region" description="Helical" evidence="6">
    <location>
        <begin position="218"/>
        <end position="238"/>
    </location>
</feature>
<evidence type="ECO:0000313" key="7">
    <source>
        <dbReference type="EMBL" id="PMD19684.1"/>
    </source>
</evidence>
<dbReference type="Pfam" id="PF25129">
    <property type="entry name" value="Pyr4-TMTC"/>
    <property type="match status" value="1"/>
</dbReference>
<keyword evidence="4 6" id="KW-1133">Transmembrane helix</keyword>
<name>A0A2J6Q0F6_9HELO</name>